<feature type="region of interest" description="Disordered" evidence="1">
    <location>
        <begin position="401"/>
        <end position="424"/>
    </location>
</feature>
<sequence>MDFTRLRLSSSPATSPRIVDAPASPTKSVYLDMDEATPTSPQMPSSDDHASTIQTRLKDDIKTTRRTNFFDDDSSDEEEELSTADELAFSQRHSLASMPDQGSGDEQCARGRPLTRYSTTTSLSPTTTTTTTHGVHRKGAFYLGVRPEEYAFVCGTHPASSTLPDDDYDDARSPPPHSPARGLLDGYSRYDVPSTAISQHHQQRQTLRSEGVSPKHVPFGAPDLAVAARRVLSEQRRKKKATRDKERERFLRVRASSSVLPYSASEYEDGSMAEGYGRSGGLNGRAASCSAGVNGVSCGDGVLEGIDKDGDEVVETQSLQDKTDQNILGVHAITLQALLRNEDGLQASASSVRRKSASSEFSRRDLLKLQGKSDSATSLPPPVPEIPPMAQIQQPKRVSLVPPPIDTSRPPKSKGEGKIRTPYPFHHHRKFPKTLGSPGFPPPPTQDTILTLSIRRRSGVLSSRVARITLPAELLEGKYAAGGFGDDIAPDEQPPPLFDDAAFFEQLRVEYASLAGRWWRFFSARSLRRVTVGHTTAWSATESCPGPAACGGGRCCPAARAAHGGNDALIQHQEQQQRGCSAVTPSGIYHVRSPRYLASQGLKDTFSEENLLAHFRKPRLGRSRFAWVLWASRLAGLHEQPDLSSWRAQQRQKDVSWRDRELPPTPAAAAAGRTPSTASTAFAGASSDDDNAKGDFFIAQAELGLAGGGGGGIAPGHSIATLEFVEGWSIARILTAVLLVLLLAAAGIVLWILFGTGTLVDGIRGSGARVGTAVLIGTGVLFFGWTMVLVWMGVSWCVV</sequence>
<feature type="compositionally biased region" description="Low complexity" evidence="1">
    <location>
        <begin position="667"/>
        <end position="684"/>
    </location>
</feature>
<organism evidence="3 4">
    <name type="scientific">Lasiodiplodia theobromae</name>
    <dbReference type="NCBI Taxonomy" id="45133"/>
    <lineage>
        <taxon>Eukaryota</taxon>
        <taxon>Fungi</taxon>
        <taxon>Dikarya</taxon>
        <taxon>Ascomycota</taxon>
        <taxon>Pezizomycotina</taxon>
        <taxon>Dothideomycetes</taxon>
        <taxon>Dothideomycetes incertae sedis</taxon>
        <taxon>Botryosphaeriales</taxon>
        <taxon>Botryosphaeriaceae</taxon>
        <taxon>Lasiodiplodia</taxon>
    </lineage>
</organism>
<reference evidence="3 4" key="1">
    <citation type="journal article" date="2019" name="Sci. Rep.">
        <title>A multi-omics analysis of the grapevine pathogen Lasiodiplodia theobromae reveals that temperature affects the expression of virulence- and pathogenicity-related genes.</title>
        <authorList>
            <person name="Felix C."/>
            <person name="Meneses R."/>
            <person name="Goncalves M.F.M."/>
            <person name="Tilleman L."/>
            <person name="Duarte A.S."/>
            <person name="Jorrin-Novo J.V."/>
            <person name="Van de Peer Y."/>
            <person name="Deforce D."/>
            <person name="Van Nieuwerburgh F."/>
            <person name="Esteves A.C."/>
            <person name="Alves A."/>
        </authorList>
    </citation>
    <scope>NUCLEOTIDE SEQUENCE [LARGE SCALE GENOMIC DNA]</scope>
    <source>
        <strain evidence="3 4">LA-SOL3</strain>
    </source>
</reference>
<feature type="compositionally biased region" description="Polar residues" evidence="1">
    <location>
        <begin position="195"/>
        <end position="208"/>
    </location>
</feature>
<feature type="compositionally biased region" description="Acidic residues" evidence="1">
    <location>
        <begin position="70"/>
        <end position="83"/>
    </location>
</feature>
<feature type="compositionally biased region" description="Low complexity" evidence="1">
    <location>
        <begin position="112"/>
        <end position="132"/>
    </location>
</feature>
<feature type="region of interest" description="Disordered" evidence="1">
    <location>
        <begin position="156"/>
        <end position="219"/>
    </location>
</feature>
<dbReference type="Proteomes" id="UP000325902">
    <property type="component" value="Unassembled WGS sequence"/>
</dbReference>
<feature type="region of interest" description="Disordered" evidence="1">
    <location>
        <begin position="369"/>
        <end position="389"/>
    </location>
</feature>
<feature type="region of interest" description="Disordered" evidence="1">
    <location>
        <begin position="1"/>
        <end position="133"/>
    </location>
</feature>
<gene>
    <name evidence="3" type="ORF">DBV05_g7210</name>
</gene>
<evidence type="ECO:0000256" key="1">
    <source>
        <dbReference type="SAM" id="MobiDB-lite"/>
    </source>
</evidence>
<dbReference type="EMBL" id="VCHE01000048">
    <property type="protein sequence ID" value="KAB2574136.1"/>
    <property type="molecule type" value="Genomic_DNA"/>
</dbReference>
<dbReference type="AlphaFoldDB" id="A0A5N5D8H7"/>
<keyword evidence="4" id="KW-1185">Reference proteome</keyword>
<feature type="compositionally biased region" description="Basic and acidic residues" evidence="1">
    <location>
        <begin position="46"/>
        <end position="63"/>
    </location>
</feature>
<comment type="caution">
    <text evidence="3">The sequence shown here is derived from an EMBL/GenBank/DDBJ whole genome shotgun (WGS) entry which is preliminary data.</text>
</comment>
<accession>A0A5N5D8H7</accession>
<name>A0A5N5D8H7_9PEZI</name>
<dbReference type="OrthoDB" id="6021743at2759"/>
<feature type="region of interest" description="Disordered" evidence="1">
    <location>
        <begin position="654"/>
        <end position="684"/>
    </location>
</feature>
<feature type="transmembrane region" description="Helical" evidence="2">
    <location>
        <begin position="733"/>
        <end position="760"/>
    </location>
</feature>
<feature type="transmembrane region" description="Helical" evidence="2">
    <location>
        <begin position="772"/>
        <end position="794"/>
    </location>
</feature>
<keyword evidence="2" id="KW-0472">Membrane</keyword>
<keyword evidence="2" id="KW-0812">Transmembrane</keyword>
<evidence type="ECO:0000256" key="2">
    <source>
        <dbReference type="SAM" id="Phobius"/>
    </source>
</evidence>
<evidence type="ECO:0000313" key="3">
    <source>
        <dbReference type="EMBL" id="KAB2574136.1"/>
    </source>
</evidence>
<protein>
    <submittedName>
        <fullName evidence="3">Uncharacterized protein</fullName>
    </submittedName>
</protein>
<evidence type="ECO:0000313" key="4">
    <source>
        <dbReference type="Proteomes" id="UP000325902"/>
    </source>
</evidence>
<proteinExistence type="predicted"/>
<keyword evidence="2" id="KW-1133">Transmembrane helix</keyword>